<evidence type="ECO:0000313" key="6">
    <source>
        <dbReference type="EMBL" id="MDH1178210.1"/>
    </source>
</evidence>
<dbReference type="InterPro" id="IPR036390">
    <property type="entry name" value="WH_DNA-bd_sf"/>
</dbReference>
<protein>
    <submittedName>
        <fullName evidence="6">LysR family transcriptional regulator</fullName>
    </submittedName>
</protein>
<dbReference type="PANTHER" id="PTHR30419:SF8">
    <property type="entry name" value="NITROGEN ASSIMILATION TRANSCRIPTIONAL ACTIVATOR-RELATED"/>
    <property type="match status" value="1"/>
</dbReference>
<dbReference type="EMBL" id="JAOBZK010000009">
    <property type="protein sequence ID" value="MDH1178210.1"/>
    <property type="molecule type" value="Genomic_DNA"/>
</dbReference>
<evidence type="ECO:0000313" key="7">
    <source>
        <dbReference type="Proteomes" id="UP001158644"/>
    </source>
</evidence>
<evidence type="ECO:0000259" key="5">
    <source>
        <dbReference type="PROSITE" id="PS50931"/>
    </source>
</evidence>
<dbReference type="InterPro" id="IPR036388">
    <property type="entry name" value="WH-like_DNA-bd_sf"/>
</dbReference>
<dbReference type="PROSITE" id="PS50931">
    <property type="entry name" value="HTH_LYSR"/>
    <property type="match status" value="1"/>
</dbReference>
<dbReference type="RefSeq" id="WP_279990577.1">
    <property type="nucleotide sequence ID" value="NZ_JAOBZK010000009.1"/>
</dbReference>
<comment type="caution">
    <text evidence="6">The sequence shown here is derived from an EMBL/GenBank/DDBJ whole genome shotgun (WGS) entry which is preliminary data.</text>
</comment>
<dbReference type="SUPFAM" id="SSF53850">
    <property type="entry name" value="Periplasmic binding protein-like II"/>
    <property type="match status" value="1"/>
</dbReference>
<accession>A0ABD4YT39</accession>
<dbReference type="Pfam" id="PF03466">
    <property type="entry name" value="LysR_substrate"/>
    <property type="match status" value="1"/>
</dbReference>
<evidence type="ECO:0000256" key="2">
    <source>
        <dbReference type="ARBA" id="ARBA00023015"/>
    </source>
</evidence>
<dbReference type="PRINTS" id="PR00039">
    <property type="entry name" value="HTHLYSR"/>
</dbReference>
<dbReference type="InterPro" id="IPR005119">
    <property type="entry name" value="LysR_subst-bd"/>
</dbReference>
<dbReference type="GO" id="GO:0003677">
    <property type="term" value="F:DNA binding"/>
    <property type="evidence" value="ECO:0007669"/>
    <property type="project" value="UniProtKB-KW"/>
</dbReference>
<dbReference type="Gene3D" id="3.40.190.290">
    <property type="match status" value="1"/>
</dbReference>
<keyword evidence="4" id="KW-0804">Transcription</keyword>
<dbReference type="InterPro" id="IPR000847">
    <property type="entry name" value="LysR_HTH_N"/>
</dbReference>
<evidence type="ECO:0000256" key="4">
    <source>
        <dbReference type="ARBA" id="ARBA00023163"/>
    </source>
</evidence>
<dbReference type="Proteomes" id="UP001158644">
    <property type="component" value="Unassembled WGS sequence"/>
</dbReference>
<name>A0ABD4YT39_9BURK</name>
<dbReference type="Gene3D" id="1.10.10.10">
    <property type="entry name" value="Winged helix-like DNA-binding domain superfamily/Winged helix DNA-binding domain"/>
    <property type="match status" value="1"/>
</dbReference>
<feature type="domain" description="HTH lysR-type" evidence="5">
    <location>
        <begin position="63"/>
        <end position="120"/>
    </location>
</feature>
<keyword evidence="2" id="KW-0805">Transcription regulation</keyword>
<dbReference type="PANTHER" id="PTHR30419">
    <property type="entry name" value="HTH-TYPE TRANSCRIPTIONAL REGULATOR YBHD"/>
    <property type="match status" value="1"/>
</dbReference>
<keyword evidence="3" id="KW-0238">DNA-binding</keyword>
<dbReference type="Pfam" id="PF00126">
    <property type="entry name" value="HTH_1"/>
    <property type="match status" value="1"/>
</dbReference>
<evidence type="ECO:0000256" key="3">
    <source>
        <dbReference type="ARBA" id="ARBA00023125"/>
    </source>
</evidence>
<evidence type="ECO:0000256" key="1">
    <source>
        <dbReference type="ARBA" id="ARBA00009437"/>
    </source>
</evidence>
<dbReference type="SUPFAM" id="SSF46785">
    <property type="entry name" value="Winged helix' DNA-binding domain"/>
    <property type="match status" value="1"/>
</dbReference>
<sequence>MGNTPAALISVRSLLRAMETARCARSKEILERGFLHYKLLVFAYYSVSPIYETVGSMTAKRSITLRHFRSFVAVANTGSFTVAASQLFLTQSSLTATIRQFEDAVGVKLFDRSTRRVAMTPEAARFKAEAERILSQFDGALSDLEALSQGRQGHVRIAVVASVTNYFLGDAIAAFRQAYPKITFSLHDAGSEQVEKMIANGDIDFAISTSHHGFDELVYTPLFEDRYGVICAASYPYAQGAKPLKWADLDPAEYVGFTEDTGIGAFLRAHAGKPGFFEQQHDEVSRTSSLHAVLRGGGRYSILPALAASSIAPPQTRGAEPGTFVFRELSSPRLSREVCLITRRLRSLSASSELFLQYMRDVINEKPVPAGVNVSGKRTRKAPSAGV</sequence>
<proteinExistence type="inferred from homology"/>
<dbReference type="FunFam" id="1.10.10.10:FF:000001">
    <property type="entry name" value="LysR family transcriptional regulator"/>
    <property type="match status" value="1"/>
</dbReference>
<reference evidence="6 7" key="1">
    <citation type="submission" date="2022-09" db="EMBL/GenBank/DDBJ databases">
        <title>Intensive care unit water sources are persistently colonized with multi-drug resistant bacteria and are the site of extensive horizontal gene transfer of antibiotic resistance genes.</title>
        <authorList>
            <person name="Diorio-Toth L."/>
        </authorList>
    </citation>
    <scope>NUCLEOTIDE SEQUENCE [LARGE SCALE GENOMIC DNA]</scope>
    <source>
        <strain evidence="6 7">GD03967</strain>
    </source>
</reference>
<gene>
    <name evidence="6" type="ORF">N5C72_08995</name>
</gene>
<organism evidence="6 7">
    <name type="scientific">Achromobacter mucicolens</name>
    <dbReference type="NCBI Taxonomy" id="1389922"/>
    <lineage>
        <taxon>Bacteria</taxon>
        <taxon>Pseudomonadati</taxon>
        <taxon>Pseudomonadota</taxon>
        <taxon>Betaproteobacteria</taxon>
        <taxon>Burkholderiales</taxon>
        <taxon>Alcaligenaceae</taxon>
        <taxon>Achromobacter</taxon>
    </lineage>
</organism>
<comment type="similarity">
    <text evidence="1">Belongs to the LysR transcriptional regulatory family.</text>
</comment>
<dbReference type="AlphaFoldDB" id="A0ABD4YT39"/>
<dbReference type="InterPro" id="IPR050950">
    <property type="entry name" value="HTH-type_LysR_regulators"/>
</dbReference>